<dbReference type="InterPro" id="IPR018721">
    <property type="entry name" value="DUF2252"/>
</dbReference>
<evidence type="ECO:0008006" key="3">
    <source>
        <dbReference type="Google" id="ProtNLM"/>
    </source>
</evidence>
<evidence type="ECO:0000313" key="1">
    <source>
        <dbReference type="EMBL" id="KWU02820.1"/>
    </source>
</evidence>
<sequence>MTKNFALKKFKIDKLRLKVDKNELIEDGEKRAKDTPIDKISEYNPVKRDAVKMIKAQEATMIPELLPLRHERMMKNAFTFLRGTAGIMEYDILNGSKQSNIPVMICGDAHLNNFGFFASPERQLLFGLNDFDETRVDNWESDLKRLMVSAELIGELNGYDEEENHKILEKTADSYEKGIEYANGLELLDRHYLAYNIKDLLDLVSDDDQMTKVLEKIAKRAPKNNSDKVVKKFTEEKDGKVQFKENPPRARRIPQKAYDEMLTAFAQYCKNLSPDMQVLLSNFEVTDIIRYSVGVGSFGTRCYLVLLKGKDDSNLVLQIKEALPSKYDLLSLSVEEAKEQGYEEGRRVITGQRILQTFFDPFLGYTKTNDRSYYVRQFRDMKDSIDATKLDKESFTAYARLCGFILAVAHFQSPTAPMIYGYVEESKKFSKKMADWAQAYSKQVQQDYLAFQKYLRGEE</sequence>
<dbReference type="PATRIC" id="fig|47770.28.peg.1788"/>
<dbReference type="Proteomes" id="UP000067598">
    <property type="component" value="Unassembled WGS sequence"/>
</dbReference>
<gene>
    <name evidence="1" type="ORF">AEL95_10515</name>
</gene>
<dbReference type="PANTHER" id="PTHR39441:SF1">
    <property type="entry name" value="DUF2252 DOMAIN-CONTAINING PROTEIN"/>
    <property type="match status" value="1"/>
</dbReference>
<dbReference type="PANTHER" id="PTHR39441">
    <property type="entry name" value="DUF2252 DOMAIN-CONTAINING PROTEIN"/>
    <property type="match status" value="1"/>
</dbReference>
<protein>
    <recommendedName>
        <fullName evidence="3">DUF2252 domain-containing protein</fullName>
    </recommendedName>
</protein>
<proteinExistence type="predicted"/>
<evidence type="ECO:0000313" key="2">
    <source>
        <dbReference type="Proteomes" id="UP000067598"/>
    </source>
</evidence>
<accession>A0A109DCD6</accession>
<dbReference type="RefSeq" id="WP_060462591.1">
    <property type="nucleotide sequence ID" value="NZ_AP025162.1"/>
</dbReference>
<comment type="caution">
    <text evidence="1">The sequence shown here is derived from an EMBL/GenBank/DDBJ whole genome shotgun (WGS) entry which is preliminary data.</text>
</comment>
<dbReference type="EMBL" id="LJGP01000065">
    <property type="protein sequence ID" value="KWU02820.1"/>
    <property type="molecule type" value="Genomic_DNA"/>
</dbReference>
<name>A0A109DCD6_9LACO</name>
<dbReference type="AlphaFoldDB" id="A0A109DCD6"/>
<organism evidence="1 2">
    <name type="scientific">Lactobacillus crispatus</name>
    <dbReference type="NCBI Taxonomy" id="47770"/>
    <lineage>
        <taxon>Bacteria</taxon>
        <taxon>Bacillati</taxon>
        <taxon>Bacillota</taxon>
        <taxon>Bacilli</taxon>
        <taxon>Lactobacillales</taxon>
        <taxon>Lactobacillaceae</taxon>
        <taxon>Lactobacillus</taxon>
    </lineage>
</organism>
<reference evidence="1 2" key="1">
    <citation type="journal article" date="2016" name="Microbiology (Mosc.)">
        <title>Comparison of Lactobacillus crispatus isolates from Lactobacillus-dominated vaginal microbiomes with isolates from microbiomes containing bacterial vaginosis-associated bacteria.</title>
        <authorList>
            <person name="Abdelmaksoud A.A."/>
            <person name="Koparde V.N."/>
            <person name="Sheth N.U."/>
            <person name="Serrano M.G."/>
            <person name="Glascock A.L."/>
            <person name="Fettweis J.M."/>
            <person name="Strauss Iii J.F."/>
            <person name="Buck G.A."/>
            <person name="Jefferson K.K."/>
        </authorList>
    </citation>
    <scope>NUCLEOTIDE SEQUENCE [LARGE SCALE GENOMIC DNA]</scope>
    <source>
        <strain evidence="1 2">VMC3</strain>
    </source>
</reference>
<dbReference type="Pfam" id="PF10009">
    <property type="entry name" value="DUF2252"/>
    <property type="match status" value="1"/>
</dbReference>